<evidence type="ECO:0000256" key="6">
    <source>
        <dbReference type="ARBA" id="ARBA00022842"/>
    </source>
</evidence>
<evidence type="ECO:0000256" key="3">
    <source>
        <dbReference type="ARBA" id="ARBA00022723"/>
    </source>
</evidence>
<evidence type="ECO:0000256" key="5">
    <source>
        <dbReference type="ARBA" id="ARBA00022755"/>
    </source>
</evidence>
<dbReference type="GO" id="GO:0046040">
    <property type="term" value="P:IMP metabolic process"/>
    <property type="evidence" value="ECO:0007669"/>
    <property type="project" value="TreeGrafter"/>
</dbReference>
<dbReference type="PANTHER" id="PTHR11846">
    <property type="entry name" value="ADENYLOSUCCINATE SYNTHETASE"/>
    <property type="match status" value="1"/>
</dbReference>
<name>A0A1F4PPG5_UNCK3</name>
<reference evidence="10 11" key="1">
    <citation type="journal article" date="2016" name="Nat. Commun.">
        <title>Thousands of microbial genomes shed light on interconnected biogeochemical processes in an aquifer system.</title>
        <authorList>
            <person name="Anantharaman K."/>
            <person name="Brown C.T."/>
            <person name="Hug L.A."/>
            <person name="Sharon I."/>
            <person name="Castelle C.J."/>
            <person name="Probst A.J."/>
            <person name="Thomas B.C."/>
            <person name="Singh A."/>
            <person name="Wilkins M.J."/>
            <person name="Karaoz U."/>
            <person name="Brodie E.L."/>
            <person name="Williams K.H."/>
            <person name="Hubbard S.S."/>
            <person name="Banfield J.F."/>
        </authorList>
    </citation>
    <scope>NUCLEOTIDE SEQUENCE [LARGE SCALE GENOMIC DNA]</scope>
</reference>
<evidence type="ECO:0000256" key="1">
    <source>
        <dbReference type="ARBA" id="ARBA00011738"/>
    </source>
</evidence>
<dbReference type="GO" id="GO:0044208">
    <property type="term" value="P:'de novo' AMP biosynthetic process"/>
    <property type="evidence" value="ECO:0007669"/>
    <property type="project" value="UniProtKB-UniRule"/>
</dbReference>
<dbReference type="InterPro" id="IPR042110">
    <property type="entry name" value="Adenylosuccinate_synth_dom2"/>
</dbReference>
<evidence type="ECO:0000313" key="11">
    <source>
        <dbReference type="Proteomes" id="UP000179010"/>
    </source>
</evidence>
<feature type="active site" description="Proton acceptor" evidence="8">
    <location>
        <position position="19"/>
    </location>
</feature>
<comment type="catalytic activity">
    <reaction evidence="8 9">
        <text>IMP + L-aspartate + GTP = N(6)-(1,2-dicarboxyethyl)-AMP + GDP + phosphate + 2 H(+)</text>
        <dbReference type="Rhea" id="RHEA:15753"/>
        <dbReference type="ChEBI" id="CHEBI:15378"/>
        <dbReference type="ChEBI" id="CHEBI:29991"/>
        <dbReference type="ChEBI" id="CHEBI:37565"/>
        <dbReference type="ChEBI" id="CHEBI:43474"/>
        <dbReference type="ChEBI" id="CHEBI:57567"/>
        <dbReference type="ChEBI" id="CHEBI:58053"/>
        <dbReference type="ChEBI" id="CHEBI:58189"/>
        <dbReference type="EC" id="6.3.4.4"/>
    </reaction>
</comment>
<keyword evidence="2 8" id="KW-0436">Ligase</keyword>
<dbReference type="GO" id="GO:0005525">
    <property type="term" value="F:GTP binding"/>
    <property type="evidence" value="ECO:0007669"/>
    <property type="project" value="UniProtKB-UniRule"/>
</dbReference>
<feature type="binding site" evidence="8">
    <location>
        <position position="19"/>
    </location>
    <ligand>
        <name>Mg(2+)</name>
        <dbReference type="ChEBI" id="CHEBI:18420"/>
    </ligand>
</feature>
<dbReference type="EC" id="6.3.4.4" evidence="8 9"/>
<feature type="binding site" description="in other chain" evidence="8">
    <location>
        <position position="232"/>
    </location>
    <ligand>
        <name>IMP</name>
        <dbReference type="ChEBI" id="CHEBI:58053"/>
        <note>ligand shared between dimeric partners</note>
    </ligand>
</feature>
<dbReference type="GO" id="GO:0005737">
    <property type="term" value="C:cytoplasm"/>
    <property type="evidence" value="ECO:0007669"/>
    <property type="project" value="UniProtKB-SubCell"/>
</dbReference>
<dbReference type="SMART" id="SM00788">
    <property type="entry name" value="Adenylsucc_synt"/>
    <property type="match status" value="1"/>
</dbReference>
<dbReference type="Pfam" id="PF00709">
    <property type="entry name" value="Adenylsucc_synt"/>
    <property type="match status" value="1"/>
</dbReference>
<dbReference type="AlphaFoldDB" id="A0A1F4PPG5"/>
<organism evidence="10 11">
    <name type="scientific">candidate division Kazan bacterium RIFCSPLOWO2_01_FULL_48_13</name>
    <dbReference type="NCBI Taxonomy" id="1798539"/>
    <lineage>
        <taxon>Bacteria</taxon>
        <taxon>Bacteria division Kazan-3B-28</taxon>
    </lineage>
</organism>
<dbReference type="EMBL" id="METE01000002">
    <property type="protein sequence ID" value="OGB85548.1"/>
    <property type="molecule type" value="Genomic_DNA"/>
</dbReference>
<keyword evidence="8" id="KW-0963">Cytoplasm</keyword>
<dbReference type="InterPro" id="IPR027417">
    <property type="entry name" value="P-loop_NTPase"/>
</dbReference>
<feature type="binding site" evidence="8">
    <location>
        <begin position="18"/>
        <end position="24"/>
    </location>
    <ligand>
        <name>GTP</name>
        <dbReference type="ChEBI" id="CHEBI:37565"/>
    </ligand>
</feature>
<proteinExistence type="inferred from homology"/>
<feature type="binding site" description="in other chain" evidence="8">
    <location>
        <begin position="44"/>
        <end position="47"/>
    </location>
    <ligand>
        <name>IMP</name>
        <dbReference type="ChEBI" id="CHEBI:58053"/>
        <note>ligand shared between dimeric partners</note>
    </ligand>
</feature>
<feature type="binding site" evidence="8">
    <location>
        <begin position="46"/>
        <end position="48"/>
    </location>
    <ligand>
        <name>GTP</name>
        <dbReference type="ChEBI" id="CHEBI:37565"/>
    </ligand>
</feature>
<dbReference type="SUPFAM" id="SSF52540">
    <property type="entry name" value="P-loop containing nucleoside triphosphate hydrolases"/>
    <property type="match status" value="1"/>
</dbReference>
<dbReference type="InterPro" id="IPR042109">
    <property type="entry name" value="Adenylosuccinate_synth_dom1"/>
</dbReference>
<dbReference type="Gene3D" id="3.90.170.10">
    <property type="entry name" value="Adenylosuccinate Synthetase, subunit A, domain 3"/>
    <property type="match status" value="1"/>
</dbReference>
<protein>
    <recommendedName>
        <fullName evidence="8 9">Adenylosuccinate synthetase</fullName>
        <shortName evidence="8">AMPSase</shortName>
        <shortName evidence="8">AdSS</shortName>
        <ecNumber evidence="8 9">6.3.4.4</ecNumber>
    </recommendedName>
    <alternativeName>
        <fullName evidence="8">IMP--aspartate ligase</fullName>
    </alternativeName>
</protein>
<evidence type="ECO:0000256" key="8">
    <source>
        <dbReference type="HAMAP-Rule" id="MF_00011"/>
    </source>
</evidence>
<feature type="binding site" evidence="8">
    <location>
        <begin position="339"/>
        <end position="341"/>
    </location>
    <ligand>
        <name>GTP</name>
        <dbReference type="ChEBI" id="CHEBI:37565"/>
    </ligand>
</feature>
<comment type="similarity">
    <text evidence="8 9">Belongs to the adenylosuccinate synthetase family.</text>
</comment>
<keyword evidence="4 8" id="KW-0547">Nucleotide-binding</keyword>
<evidence type="ECO:0000313" key="10">
    <source>
        <dbReference type="EMBL" id="OGB85548.1"/>
    </source>
</evidence>
<dbReference type="HAMAP" id="MF_00011">
    <property type="entry name" value="Adenylosucc_synth"/>
    <property type="match status" value="1"/>
</dbReference>
<keyword evidence="6 8" id="KW-0460">Magnesium</keyword>
<comment type="cofactor">
    <cofactor evidence="8">
        <name>Mg(2+)</name>
        <dbReference type="ChEBI" id="CHEBI:18420"/>
    </cofactor>
    <text evidence="8">Binds 1 Mg(2+) ion per subunit.</text>
</comment>
<accession>A0A1F4PPG5</accession>
<keyword evidence="5 8" id="KW-0658">Purine biosynthesis</keyword>
<evidence type="ECO:0000256" key="2">
    <source>
        <dbReference type="ARBA" id="ARBA00022598"/>
    </source>
</evidence>
<comment type="subcellular location">
    <subcellularLocation>
        <location evidence="8">Cytoplasm</location>
    </subcellularLocation>
</comment>
<dbReference type="Proteomes" id="UP000179010">
    <property type="component" value="Unassembled WGS sequence"/>
</dbReference>
<feature type="binding site" description="in other chain" evidence="8">
    <location>
        <begin position="19"/>
        <end position="22"/>
    </location>
    <ligand>
        <name>IMP</name>
        <dbReference type="ChEBI" id="CHEBI:58053"/>
        <note>ligand shared between dimeric partners</note>
    </ligand>
</feature>
<feature type="binding site" evidence="8">
    <location>
        <position position="46"/>
    </location>
    <ligand>
        <name>Mg(2+)</name>
        <dbReference type="ChEBI" id="CHEBI:18420"/>
    </ligand>
</feature>
<feature type="binding site" evidence="8">
    <location>
        <position position="150"/>
    </location>
    <ligand>
        <name>IMP</name>
        <dbReference type="ChEBI" id="CHEBI:58053"/>
        <note>ligand shared between dimeric partners</note>
    </ligand>
</feature>
<keyword evidence="7 8" id="KW-0342">GTP-binding</keyword>
<comment type="caution">
    <text evidence="10">The sequence shown here is derived from an EMBL/GenBank/DDBJ whole genome shotgun (WGS) entry which is preliminary data.</text>
</comment>
<dbReference type="InterPro" id="IPR018220">
    <property type="entry name" value="Adenylosuccin_syn_GTP-bd"/>
</dbReference>
<dbReference type="NCBIfam" id="NF002223">
    <property type="entry name" value="PRK01117.1"/>
    <property type="match status" value="1"/>
</dbReference>
<dbReference type="CDD" id="cd03108">
    <property type="entry name" value="AdSS"/>
    <property type="match status" value="1"/>
</dbReference>
<feature type="binding site" evidence="8">
    <location>
        <position position="313"/>
    </location>
    <ligand>
        <name>GTP</name>
        <dbReference type="ChEBI" id="CHEBI:37565"/>
    </ligand>
</feature>
<feature type="binding site" description="in other chain" evidence="8">
    <location>
        <position position="311"/>
    </location>
    <ligand>
        <name>IMP</name>
        <dbReference type="ChEBI" id="CHEBI:58053"/>
        <note>ligand shared between dimeric partners</note>
    </ligand>
</feature>
<feature type="binding site" evidence="8">
    <location>
        <begin position="421"/>
        <end position="423"/>
    </location>
    <ligand>
        <name>GTP</name>
        <dbReference type="ChEBI" id="CHEBI:37565"/>
    </ligand>
</feature>
<comment type="pathway">
    <text evidence="8 9">Purine metabolism; AMP biosynthesis via de novo pathway; AMP from IMP: step 1/2.</text>
</comment>
<dbReference type="InterPro" id="IPR001114">
    <property type="entry name" value="Adenylosuccinate_synthetase"/>
</dbReference>
<dbReference type="GO" id="GO:0000287">
    <property type="term" value="F:magnesium ion binding"/>
    <property type="evidence" value="ECO:0007669"/>
    <property type="project" value="UniProtKB-UniRule"/>
</dbReference>
<dbReference type="Gene3D" id="3.40.440.10">
    <property type="entry name" value="Adenylosuccinate Synthetase, subunit A, domain 1"/>
    <property type="match status" value="1"/>
</dbReference>
<dbReference type="Gene3D" id="1.10.300.10">
    <property type="entry name" value="Adenylosuccinate Synthetase, subunit A, domain 2"/>
    <property type="match status" value="1"/>
</dbReference>
<feature type="binding site" evidence="8">
    <location>
        <begin position="307"/>
        <end position="313"/>
    </location>
    <ligand>
        <name>substrate</name>
    </ligand>
</feature>
<evidence type="ECO:0000256" key="7">
    <source>
        <dbReference type="ARBA" id="ARBA00023134"/>
    </source>
</evidence>
<dbReference type="UniPathway" id="UPA00075">
    <property type="reaction ID" value="UER00335"/>
</dbReference>
<gene>
    <name evidence="8" type="primary">purA</name>
    <name evidence="10" type="ORF">A2994_00800</name>
</gene>
<dbReference type="InterPro" id="IPR042111">
    <property type="entry name" value="Adenylosuccinate_synth_dom3"/>
</dbReference>
<evidence type="ECO:0000256" key="4">
    <source>
        <dbReference type="ARBA" id="ARBA00022741"/>
    </source>
</evidence>
<dbReference type="NCBIfam" id="TIGR00184">
    <property type="entry name" value="purA"/>
    <property type="match status" value="1"/>
</dbReference>
<feature type="binding site" description="in other chain" evidence="8">
    <location>
        <position position="247"/>
    </location>
    <ligand>
        <name>IMP</name>
        <dbReference type="ChEBI" id="CHEBI:58053"/>
        <note>ligand shared between dimeric partners</note>
    </ligand>
</feature>
<dbReference type="STRING" id="1798539.A2994_00800"/>
<dbReference type="GO" id="GO:0004019">
    <property type="term" value="F:adenylosuccinate synthase activity"/>
    <property type="evidence" value="ECO:0007669"/>
    <property type="project" value="UniProtKB-UniRule"/>
</dbReference>
<keyword evidence="3 8" id="KW-0479">Metal-binding</keyword>
<evidence type="ECO:0000256" key="9">
    <source>
        <dbReference type="RuleBase" id="RU000520"/>
    </source>
</evidence>
<dbReference type="PROSITE" id="PS01266">
    <property type="entry name" value="ADENYLOSUCCIN_SYN_1"/>
    <property type="match status" value="1"/>
</dbReference>
<dbReference type="FunFam" id="3.90.170.10:FF:000001">
    <property type="entry name" value="Adenylosuccinate synthetase"/>
    <property type="match status" value="1"/>
</dbReference>
<feature type="binding site" description="in other chain" evidence="8">
    <location>
        <position position="136"/>
    </location>
    <ligand>
        <name>IMP</name>
        <dbReference type="ChEBI" id="CHEBI:58053"/>
        <note>ligand shared between dimeric partners</note>
    </ligand>
</feature>
<feature type="active site" description="Proton donor" evidence="8">
    <location>
        <position position="47"/>
    </location>
</feature>
<sequence length="445" mass="48527">MSIQKPPLATIVVGAQWGDEGKGKLVHALSPRFSKVIRYQGGSNAGHTVKTDGQIFRFRLLPSGILYSHLMAILARGVVANPSTLATEISELRAQNAFRGQLLVDYGIHLVLQVHEEQDKHMEDAKTSSNSAVGTTRRGIGPAYADQCFRVGLRAGDLLLPQAELRQRFFEVVSRKNALFVGYYDGLPLDPEALWVELVRSIEVVAPYIGDAVSTVMTAKEKREPMLFEGAQGAMLDKLTGTYPFVTSSHPGVGGALLGTGLNYTDIVRVVGVTKAYCTRVGNGPFPTEETGSIGDLLCELGAEYGTNTGRKRRCGWLDLVLLNYVAELNGITEWAVTKVDVLDEMSEVLTCSSYSHPAEKSPVAYPEMDRLGEYQARYSRFGGWMSDTTGCRESSDLPEQLSNYIKHIEVVTKRPVRYVSVGADSDAIVDMRLVGANQAADAAE</sequence>
<comment type="subunit">
    <text evidence="1 8">Homodimer.</text>
</comment>
<dbReference type="PANTHER" id="PTHR11846:SF0">
    <property type="entry name" value="ADENYLOSUCCINATE SYNTHETASE"/>
    <property type="match status" value="1"/>
</dbReference>
<comment type="function">
    <text evidence="8">Plays an important role in the de novo pathway of purine nucleotide biosynthesis. Catalyzes the first committed step in the biosynthesis of AMP from IMP.</text>
</comment>